<evidence type="ECO:0000256" key="5">
    <source>
        <dbReference type="ARBA" id="ARBA00022642"/>
    </source>
</evidence>
<dbReference type="EMBL" id="JAHQIW010007164">
    <property type="protein sequence ID" value="KAJ1372638.1"/>
    <property type="molecule type" value="Genomic_DNA"/>
</dbReference>
<evidence type="ECO:0000313" key="8">
    <source>
        <dbReference type="EMBL" id="KAJ1372638.1"/>
    </source>
</evidence>
<evidence type="ECO:0000256" key="3">
    <source>
        <dbReference type="ARBA" id="ARBA00022553"/>
    </source>
</evidence>
<dbReference type="InterPro" id="IPR007229">
    <property type="entry name" value="Nic_PRibTrfase-Fam"/>
</dbReference>
<comment type="caution">
    <text evidence="8">The sequence shown here is derived from an EMBL/GenBank/DDBJ whole genome shotgun (WGS) entry which is preliminary data.</text>
</comment>
<dbReference type="GO" id="GO:0034355">
    <property type="term" value="P:NAD+ biosynthetic process via the salvage pathway"/>
    <property type="evidence" value="ECO:0007669"/>
    <property type="project" value="TreeGrafter"/>
</dbReference>
<evidence type="ECO:0000313" key="9">
    <source>
        <dbReference type="Proteomes" id="UP001196413"/>
    </source>
</evidence>
<dbReference type="EC" id="6.3.4.21" evidence="2"/>
<dbReference type="GO" id="GO:0005829">
    <property type="term" value="C:cytosol"/>
    <property type="evidence" value="ECO:0007669"/>
    <property type="project" value="TreeGrafter"/>
</dbReference>
<gene>
    <name evidence="8" type="ORF">KIN20_034840</name>
</gene>
<keyword evidence="9" id="KW-1185">Reference proteome</keyword>
<evidence type="ECO:0000256" key="4">
    <source>
        <dbReference type="ARBA" id="ARBA00022598"/>
    </source>
</evidence>
<keyword evidence="4" id="KW-0436">Ligase</keyword>
<accession>A0AAD5WKD1</accession>
<evidence type="ECO:0000256" key="2">
    <source>
        <dbReference type="ARBA" id="ARBA00013236"/>
    </source>
</evidence>
<proteinExistence type="predicted"/>
<comment type="pathway">
    <text evidence="1">Cofactor biosynthesis; NAD(+) biosynthesis; nicotinate D-ribonucleotide from nicotinate: step 1/1.</text>
</comment>
<evidence type="ECO:0000259" key="7">
    <source>
        <dbReference type="Pfam" id="PF17956"/>
    </source>
</evidence>
<name>A0AAD5WKD1_PARTN</name>
<organism evidence="8 9">
    <name type="scientific">Parelaphostrongylus tenuis</name>
    <name type="common">Meningeal worm</name>
    <dbReference type="NCBI Taxonomy" id="148309"/>
    <lineage>
        <taxon>Eukaryota</taxon>
        <taxon>Metazoa</taxon>
        <taxon>Ecdysozoa</taxon>
        <taxon>Nematoda</taxon>
        <taxon>Chromadorea</taxon>
        <taxon>Rhabditida</taxon>
        <taxon>Rhabditina</taxon>
        <taxon>Rhabditomorpha</taxon>
        <taxon>Strongyloidea</taxon>
        <taxon>Metastrongylidae</taxon>
        <taxon>Parelaphostrongylus</taxon>
    </lineage>
</organism>
<keyword evidence="3" id="KW-0597">Phosphoprotein</keyword>
<dbReference type="InterPro" id="IPR036068">
    <property type="entry name" value="Nicotinate_pribotase-like_C"/>
</dbReference>
<evidence type="ECO:0000256" key="1">
    <source>
        <dbReference type="ARBA" id="ARBA00004952"/>
    </source>
</evidence>
<dbReference type="Proteomes" id="UP001196413">
    <property type="component" value="Unassembled WGS sequence"/>
</dbReference>
<keyword evidence="5" id="KW-0662">Pyridine nucleotide biosynthesis</keyword>
<evidence type="ECO:0000256" key="6">
    <source>
        <dbReference type="ARBA" id="ARBA00048668"/>
    </source>
</evidence>
<protein>
    <recommendedName>
        <fullName evidence="2">nicotinate phosphoribosyltransferase</fullName>
        <ecNumber evidence="2">6.3.4.21</ecNumber>
    </recommendedName>
</protein>
<dbReference type="Gene3D" id="3.20.140.10">
    <property type="entry name" value="nicotinate phosphoribosyltransferase"/>
    <property type="match status" value="1"/>
</dbReference>
<dbReference type="PANTHER" id="PTHR11098">
    <property type="entry name" value="NICOTINATE PHOSPHORIBOSYLTRANSFERASE"/>
    <property type="match status" value="1"/>
</dbReference>
<reference evidence="8" key="1">
    <citation type="submission" date="2021-06" db="EMBL/GenBank/DDBJ databases">
        <title>Parelaphostrongylus tenuis whole genome reference sequence.</title>
        <authorList>
            <person name="Garwood T.J."/>
            <person name="Larsen P.A."/>
            <person name="Fountain-Jones N.M."/>
            <person name="Garbe J.R."/>
            <person name="Macchietto M.G."/>
            <person name="Kania S.A."/>
            <person name="Gerhold R.W."/>
            <person name="Richards J.E."/>
            <person name="Wolf T.M."/>
        </authorList>
    </citation>
    <scope>NUCLEOTIDE SEQUENCE</scope>
    <source>
        <strain evidence="8">MNPRO001-30</strain>
        <tissue evidence="8">Meninges</tissue>
    </source>
</reference>
<feature type="domain" description="Nicotinate phosphoribosyltransferase C-terminal" evidence="7">
    <location>
        <begin position="9"/>
        <end position="117"/>
    </location>
</feature>
<dbReference type="PANTHER" id="PTHR11098:SF1">
    <property type="entry name" value="NICOTINATE PHOSPHORIBOSYLTRANSFERASE"/>
    <property type="match status" value="1"/>
</dbReference>
<dbReference type="SUPFAM" id="SSF51690">
    <property type="entry name" value="Nicotinate/Quinolinate PRTase C-terminal domain-like"/>
    <property type="match status" value="1"/>
</dbReference>
<dbReference type="AlphaFoldDB" id="A0AAD5WKD1"/>
<dbReference type="GO" id="GO:0004516">
    <property type="term" value="F:nicotinate phosphoribosyltransferase activity"/>
    <property type="evidence" value="ECO:0007669"/>
    <property type="project" value="UniProtKB-EC"/>
</dbReference>
<comment type="catalytic activity">
    <reaction evidence="6">
        <text>5-phospho-alpha-D-ribose 1-diphosphate + nicotinate + ATP + H2O = nicotinate beta-D-ribonucleotide + ADP + phosphate + diphosphate</text>
        <dbReference type="Rhea" id="RHEA:36163"/>
        <dbReference type="ChEBI" id="CHEBI:15377"/>
        <dbReference type="ChEBI" id="CHEBI:30616"/>
        <dbReference type="ChEBI" id="CHEBI:32544"/>
        <dbReference type="ChEBI" id="CHEBI:33019"/>
        <dbReference type="ChEBI" id="CHEBI:43474"/>
        <dbReference type="ChEBI" id="CHEBI:57502"/>
        <dbReference type="ChEBI" id="CHEBI:58017"/>
        <dbReference type="ChEBI" id="CHEBI:456216"/>
        <dbReference type="EC" id="6.3.4.21"/>
    </reaction>
</comment>
<dbReference type="InterPro" id="IPR041619">
    <property type="entry name" value="NAPRTase_C"/>
</dbReference>
<dbReference type="Pfam" id="PF17956">
    <property type="entry name" value="NAPRTase_C"/>
    <property type="match status" value="1"/>
</dbReference>
<sequence length="133" mass="15326">MSKITIPGQKKSFRLYGKSGFCILDLIVLEEEEDPVSNKPILCRHPFEESKRALVVPSNVEALQDLFWSDGKITKNVPGITAIKDRVNASWKTLREDHRRYLNPTPYKVSVSEKLYDYVHKIWLQNAPIGQLE</sequence>